<proteinExistence type="predicted"/>
<reference evidence="1 2" key="1">
    <citation type="submission" date="2019-03" db="EMBL/GenBank/DDBJ databases">
        <title>Single cell metagenomics reveals metabolic interactions within the superorganism composed of flagellate Streblomastix strix and complex community of Bacteroidetes bacteria on its surface.</title>
        <authorList>
            <person name="Treitli S.C."/>
            <person name="Kolisko M."/>
            <person name="Husnik F."/>
            <person name="Keeling P."/>
            <person name="Hampl V."/>
        </authorList>
    </citation>
    <scope>NUCLEOTIDE SEQUENCE [LARGE SCALE GENOMIC DNA]</scope>
    <source>
        <strain evidence="1">ST1C</strain>
    </source>
</reference>
<comment type="caution">
    <text evidence="1">The sequence shown here is derived from an EMBL/GenBank/DDBJ whole genome shotgun (WGS) entry which is preliminary data.</text>
</comment>
<name>A0A5J4WWJ9_9EUKA</name>
<protein>
    <submittedName>
        <fullName evidence="1">Uncharacterized protein</fullName>
    </submittedName>
</protein>
<dbReference type="Proteomes" id="UP000324800">
    <property type="component" value="Unassembled WGS sequence"/>
</dbReference>
<gene>
    <name evidence="1" type="ORF">EZS28_005057</name>
</gene>
<dbReference type="AlphaFoldDB" id="A0A5J4WWJ9"/>
<organism evidence="1 2">
    <name type="scientific">Streblomastix strix</name>
    <dbReference type="NCBI Taxonomy" id="222440"/>
    <lineage>
        <taxon>Eukaryota</taxon>
        <taxon>Metamonada</taxon>
        <taxon>Preaxostyla</taxon>
        <taxon>Oxymonadida</taxon>
        <taxon>Streblomastigidae</taxon>
        <taxon>Streblomastix</taxon>
    </lineage>
</organism>
<evidence type="ECO:0000313" key="2">
    <source>
        <dbReference type="Proteomes" id="UP000324800"/>
    </source>
</evidence>
<dbReference type="EMBL" id="SNRW01000758">
    <property type="protein sequence ID" value="KAA6399417.1"/>
    <property type="molecule type" value="Genomic_DNA"/>
</dbReference>
<evidence type="ECO:0000313" key="1">
    <source>
        <dbReference type="EMBL" id="KAA6399417.1"/>
    </source>
</evidence>
<sequence>MISAGIADALIHIFKTQQLNSITRANIDAFYYLVKSNDNIETLIAKQPFKGLVRLLDHTDEEIINGAINSIYKIVLVGQQARPTLPLTVSQIPILNFSQVEKIFALFNRKLSADTTNTSALCLYNWMKNAVRKILRELALDDVYKAEIEKDGFVIPNKHNIQIESFQVDFEVVVSLFDCYQLTVVDSQIGGVYIVDVFPTVIDQTKFLWSFTSDSEDYCRTNDRNGVNSIISRLDKRQLSLLTLLLDIFASIRIPVQSLYEFPIKFADIGGGGGKGSKKDGRLDEVLDQQDDRLLLIELIEELIDELIDELL</sequence>
<accession>A0A5J4WWJ9</accession>